<evidence type="ECO:0000313" key="2">
    <source>
        <dbReference type="EMBL" id="SVE37858.1"/>
    </source>
</evidence>
<feature type="non-terminal residue" evidence="2">
    <location>
        <position position="229"/>
    </location>
</feature>
<dbReference type="AlphaFoldDB" id="A0A383D1U6"/>
<feature type="domain" description="Phytase-like" evidence="1">
    <location>
        <begin position="2"/>
        <end position="228"/>
    </location>
</feature>
<sequence length="229" mass="25535">MTAISDQGWWLNGVLTYSRHGELTSMILPELFPMLSPDGNKPKAEKSLDAEAIVQFPNGDLVVAFERNHRLWSYSNILSPARRFPTNPILSTLPYNRGIEALVMLDAGRLLAISESGPKDSSLNGWILEGMQATPFTYLSDGYFRPSDAVSFDDGRILVLERGYTENRGVSARLMTLDVTSVEPDDSLQPSQFMELGMPLPLDNFEGVAFRRDPTGAKFIYLMSDDNYS</sequence>
<organism evidence="2">
    <name type="scientific">marine metagenome</name>
    <dbReference type="NCBI Taxonomy" id="408172"/>
    <lineage>
        <taxon>unclassified sequences</taxon>
        <taxon>metagenomes</taxon>
        <taxon>ecological metagenomes</taxon>
    </lineage>
</organism>
<reference evidence="2" key="1">
    <citation type="submission" date="2018-05" db="EMBL/GenBank/DDBJ databases">
        <authorList>
            <person name="Lanie J.A."/>
            <person name="Ng W.-L."/>
            <person name="Kazmierczak K.M."/>
            <person name="Andrzejewski T.M."/>
            <person name="Davidsen T.M."/>
            <person name="Wayne K.J."/>
            <person name="Tettelin H."/>
            <person name="Glass J.I."/>
            <person name="Rusch D."/>
            <person name="Podicherti R."/>
            <person name="Tsui H.-C.T."/>
            <person name="Winkler M.E."/>
        </authorList>
    </citation>
    <scope>NUCLEOTIDE SEQUENCE</scope>
</reference>
<gene>
    <name evidence="2" type="ORF">METZ01_LOCUS490712</name>
</gene>
<accession>A0A383D1U6</accession>
<dbReference type="Pfam" id="PF13449">
    <property type="entry name" value="Phytase-like"/>
    <property type="match status" value="1"/>
</dbReference>
<dbReference type="EMBL" id="UINC01213192">
    <property type="protein sequence ID" value="SVE37858.1"/>
    <property type="molecule type" value="Genomic_DNA"/>
</dbReference>
<name>A0A383D1U6_9ZZZZ</name>
<proteinExistence type="predicted"/>
<protein>
    <recommendedName>
        <fullName evidence="1">Phytase-like domain-containing protein</fullName>
    </recommendedName>
</protein>
<dbReference type="InterPro" id="IPR027372">
    <property type="entry name" value="Phytase-like_dom"/>
</dbReference>
<evidence type="ECO:0000259" key="1">
    <source>
        <dbReference type="Pfam" id="PF13449"/>
    </source>
</evidence>